<dbReference type="InterPro" id="IPR050231">
    <property type="entry name" value="Iron_ascorbate_oxido_reductase"/>
</dbReference>
<dbReference type="Pfam" id="PF14226">
    <property type="entry name" value="DIOX_N"/>
    <property type="match status" value="1"/>
</dbReference>
<evidence type="ECO:0000256" key="8">
    <source>
        <dbReference type="ARBA" id="ARBA00066708"/>
    </source>
</evidence>
<dbReference type="Gramene" id="Zm00001eb247830_T002">
    <property type="protein sequence ID" value="Zm00001eb247830_P002"/>
    <property type="gene ID" value="Zm00001eb247830"/>
</dbReference>
<comment type="catalytic activity">
    <reaction evidence="6">
        <text>gibberellin A1 + 2-oxoglutarate + O2 = gibberellin A8 + succinate + CO2</text>
        <dbReference type="Rhea" id="RHEA:15005"/>
        <dbReference type="ChEBI" id="CHEBI:15379"/>
        <dbReference type="ChEBI" id="CHEBI:16526"/>
        <dbReference type="ChEBI" id="CHEBI:16810"/>
        <dbReference type="ChEBI" id="CHEBI:30031"/>
        <dbReference type="ChEBI" id="CHEBI:58524"/>
        <dbReference type="ChEBI" id="CHEBI:58594"/>
        <dbReference type="EC" id="1.14.11.13"/>
    </reaction>
</comment>
<keyword evidence="5 9" id="KW-0408">Iron</keyword>
<evidence type="ECO:0000256" key="5">
    <source>
        <dbReference type="ARBA" id="ARBA00023004"/>
    </source>
</evidence>
<keyword evidence="12" id="KW-1185">Reference proteome</keyword>
<comment type="cofactor">
    <cofactor evidence="1">
        <name>L-ascorbate</name>
        <dbReference type="ChEBI" id="CHEBI:38290"/>
    </cofactor>
</comment>
<dbReference type="InterPro" id="IPR044861">
    <property type="entry name" value="IPNS-like_FE2OG_OXY"/>
</dbReference>
<accession>A0A804PLM9</accession>
<dbReference type="Pfam" id="PF03171">
    <property type="entry name" value="2OG-FeII_Oxy"/>
    <property type="match status" value="1"/>
</dbReference>
<protein>
    <recommendedName>
        <fullName evidence="8">gibberellin 2beta-dioxygenase</fullName>
        <ecNumber evidence="8">1.14.11.13</ecNumber>
    </recommendedName>
</protein>
<evidence type="ECO:0000256" key="7">
    <source>
        <dbReference type="ARBA" id="ARBA00061282"/>
    </source>
</evidence>
<dbReference type="FunFam" id="2.60.120.330:FF:000021">
    <property type="entry name" value="Gibberellin 2-beta-dioxygenase 8"/>
    <property type="match status" value="1"/>
</dbReference>
<dbReference type="AlphaFoldDB" id="A0A804PLM9"/>
<dbReference type="GO" id="GO:0045487">
    <property type="term" value="P:gibberellin catabolic process"/>
    <property type="evidence" value="ECO:0000318"/>
    <property type="project" value="GO_Central"/>
</dbReference>
<feature type="domain" description="Fe2OG dioxygenase" evidence="10">
    <location>
        <begin position="212"/>
        <end position="314"/>
    </location>
</feature>
<reference evidence="11" key="3">
    <citation type="submission" date="2021-05" db="UniProtKB">
        <authorList>
            <consortium name="EnsemblPlants"/>
        </authorList>
    </citation>
    <scope>IDENTIFICATION</scope>
    <source>
        <strain evidence="11">cv. B73</strain>
    </source>
</reference>
<name>A0A804PLM9_MAIZE</name>
<proteinExistence type="inferred from homology"/>
<evidence type="ECO:0000259" key="10">
    <source>
        <dbReference type="PROSITE" id="PS51471"/>
    </source>
</evidence>
<evidence type="ECO:0000313" key="11">
    <source>
        <dbReference type="EnsemblPlants" id="Zm00001eb247830_P002"/>
    </source>
</evidence>
<dbReference type="SUPFAM" id="SSF51197">
    <property type="entry name" value="Clavaminate synthase-like"/>
    <property type="match status" value="1"/>
</dbReference>
<dbReference type="InterPro" id="IPR027443">
    <property type="entry name" value="IPNS-like_sf"/>
</dbReference>
<dbReference type="Gene3D" id="2.60.120.330">
    <property type="entry name" value="B-lactam Antibiotic, Isopenicillin N Synthase, Chain"/>
    <property type="match status" value="1"/>
</dbReference>
<dbReference type="EnsemblPlants" id="Zm00001eb247830_T002">
    <property type="protein sequence ID" value="Zm00001eb247830_P002"/>
    <property type="gene ID" value="Zm00001eb247830"/>
</dbReference>
<dbReference type="PANTHER" id="PTHR47990">
    <property type="entry name" value="2-OXOGLUTARATE (2OG) AND FE(II)-DEPENDENT OXYGENASE SUPERFAMILY PROTEIN-RELATED"/>
    <property type="match status" value="1"/>
</dbReference>
<evidence type="ECO:0000313" key="12">
    <source>
        <dbReference type="Proteomes" id="UP000007305"/>
    </source>
</evidence>
<evidence type="ECO:0000256" key="2">
    <source>
        <dbReference type="ARBA" id="ARBA00022723"/>
    </source>
</evidence>
<keyword evidence="3" id="KW-0223">Dioxygenase</keyword>
<dbReference type="InterPro" id="IPR005123">
    <property type="entry name" value="Oxoglu/Fe-dep_dioxygenase_dom"/>
</dbReference>
<comment type="similarity">
    <text evidence="7">Belongs to the iron/ascorbate-dependent oxidoreductase family. GA2OX subfamily.</text>
</comment>
<dbReference type="OrthoDB" id="288590at2759"/>
<evidence type="ECO:0000256" key="6">
    <source>
        <dbReference type="ARBA" id="ARBA00052204"/>
    </source>
</evidence>
<evidence type="ECO:0000256" key="3">
    <source>
        <dbReference type="ARBA" id="ARBA00022964"/>
    </source>
</evidence>
<dbReference type="InterPro" id="IPR026992">
    <property type="entry name" value="DIOX_N"/>
</dbReference>
<reference evidence="11" key="2">
    <citation type="submission" date="2019-07" db="EMBL/GenBank/DDBJ databases">
        <authorList>
            <person name="Seetharam A."/>
            <person name="Woodhouse M."/>
            <person name="Cannon E."/>
        </authorList>
    </citation>
    <scope>NUCLEOTIDE SEQUENCE [LARGE SCALE GENOMIC DNA]</scope>
    <source>
        <strain evidence="11">cv. B73</strain>
    </source>
</reference>
<keyword evidence="4 9" id="KW-0560">Oxidoreductase</keyword>
<dbReference type="PROSITE" id="PS51471">
    <property type="entry name" value="FE2OG_OXY"/>
    <property type="match status" value="1"/>
</dbReference>
<evidence type="ECO:0000256" key="4">
    <source>
        <dbReference type="ARBA" id="ARBA00023002"/>
    </source>
</evidence>
<dbReference type="InParanoid" id="A0A804PLM9"/>
<dbReference type="Proteomes" id="UP000007305">
    <property type="component" value="Chromosome 5"/>
</dbReference>
<organism evidence="11 12">
    <name type="scientific">Zea mays</name>
    <name type="common">Maize</name>
    <dbReference type="NCBI Taxonomy" id="4577"/>
    <lineage>
        <taxon>Eukaryota</taxon>
        <taxon>Viridiplantae</taxon>
        <taxon>Streptophyta</taxon>
        <taxon>Embryophyta</taxon>
        <taxon>Tracheophyta</taxon>
        <taxon>Spermatophyta</taxon>
        <taxon>Magnoliopsida</taxon>
        <taxon>Liliopsida</taxon>
        <taxon>Poales</taxon>
        <taxon>Poaceae</taxon>
        <taxon>PACMAD clade</taxon>
        <taxon>Panicoideae</taxon>
        <taxon>Andropogonodae</taxon>
        <taxon>Andropogoneae</taxon>
        <taxon>Tripsacinae</taxon>
        <taxon>Zea</taxon>
    </lineage>
</organism>
<keyword evidence="2 9" id="KW-0479">Metal-binding</keyword>
<reference evidence="12" key="1">
    <citation type="journal article" date="2009" name="Science">
        <title>The B73 maize genome: complexity, diversity, and dynamics.</title>
        <authorList>
            <person name="Schnable P.S."/>
            <person name="Ware D."/>
            <person name="Fulton R.S."/>
            <person name="Stein J.C."/>
            <person name="Wei F."/>
            <person name="Pasternak S."/>
            <person name="Liang C."/>
            <person name="Zhang J."/>
            <person name="Fulton L."/>
            <person name="Graves T.A."/>
            <person name="Minx P."/>
            <person name="Reily A.D."/>
            <person name="Courtney L."/>
            <person name="Kruchowski S.S."/>
            <person name="Tomlinson C."/>
            <person name="Strong C."/>
            <person name="Delehaunty K."/>
            <person name="Fronick C."/>
            <person name="Courtney B."/>
            <person name="Rock S.M."/>
            <person name="Belter E."/>
            <person name="Du F."/>
            <person name="Kim K."/>
            <person name="Abbott R.M."/>
            <person name="Cotton M."/>
            <person name="Levy A."/>
            <person name="Marchetto P."/>
            <person name="Ochoa K."/>
            <person name="Jackson S.M."/>
            <person name="Gillam B."/>
            <person name="Chen W."/>
            <person name="Yan L."/>
            <person name="Higginbotham J."/>
            <person name="Cardenas M."/>
            <person name="Waligorski J."/>
            <person name="Applebaum E."/>
            <person name="Phelps L."/>
            <person name="Falcone J."/>
            <person name="Kanchi K."/>
            <person name="Thane T."/>
            <person name="Scimone A."/>
            <person name="Thane N."/>
            <person name="Henke J."/>
            <person name="Wang T."/>
            <person name="Ruppert J."/>
            <person name="Shah N."/>
            <person name="Rotter K."/>
            <person name="Hodges J."/>
            <person name="Ingenthron E."/>
            <person name="Cordes M."/>
            <person name="Kohlberg S."/>
            <person name="Sgro J."/>
            <person name="Delgado B."/>
            <person name="Mead K."/>
            <person name="Chinwalla A."/>
            <person name="Leonard S."/>
            <person name="Crouse K."/>
            <person name="Collura K."/>
            <person name="Kudrna D."/>
            <person name="Currie J."/>
            <person name="He R."/>
            <person name="Angelova A."/>
            <person name="Rajasekar S."/>
            <person name="Mueller T."/>
            <person name="Lomeli R."/>
            <person name="Scara G."/>
            <person name="Ko A."/>
            <person name="Delaney K."/>
            <person name="Wissotski M."/>
            <person name="Lopez G."/>
            <person name="Campos D."/>
            <person name="Braidotti M."/>
            <person name="Ashley E."/>
            <person name="Golser W."/>
            <person name="Kim H."/>
            <person name="Lee S."/>
            <person name="Lin J."/>
            <person name="Dujmic Z."/>
            <person name="Kim W."/>
            <person name="Talag J."/>
            <person name="Zuccolo A."/>
            <person name="Fan C."/>
            <person name="Sebastian A."/>
            <person name="Kramer M."/>
            <person name="Spiegel L."/>
            <person name="Nascimento L."/>
            <person name="Zutavern T."/>
            <person name="Miller B."/>
            <person name="Ambroise C."/>
            <person name="Muller S."/>
            <person name="Spooner W."/>
            <person name="Narechania A."/>
            <person name="Ren L."/>
            <person name="Wei S."/>
            <person name="Kumari S."/>
            <person name="Faga B."/>
            <person name="Levy M.J."/>
            <person name="McMahan L."/>
            <person name="Van Buren P."/>
            <person name="Vaughn M.W."/>
            <person name="Ying K."/>
            <person name="Yeh C.-T."/>
            <person name="Emrich S.J."/>
            <person name="Jia Y."/>
            <person name="Kalyanaraman A."/>
            <person name="Hsia A.-P."/>
            <person name="Barbazuk W.B."/>
            <person name="Baucom R.S."/>
            <person name="Brutnell T.P."/>
            <person name="Carpita N.C."/>
            <person name="Chaparro C."/>
            <person name="Chia J.-M."/>
            <person name="Deragon J.-M."/>
            <person name="Estill J.C."/>
            <person name="Fu Y."/>
            <person name="Jeddeloh J.A."/>
            <person name="Han Y."/>
            <person name="Lee H."/>
            <person name="Li P."/>
            <person name="Lisch D.R."/>
            <person name="Liu S."/>
            <person name="Liu Z."/>
            <person name="Nagel D.H."/>
            <person name="McCann M.C."/>
            <person name="SanMiguel P."/>
            <person name="Myers A.M."/>
            <person name="Nettleton D."/>
            <person name="Nguyen J."/>
            <person name="Penning B.W."/>
            <person name="Ponnala L."/>
            <person name="Schneider K.L."/>
            <person name="Schwartz D.C."/>
            <person name="Sharma A."/>
            <person name="Soderlund C."/>
            <person name="Springer N.M."/>
            <person name="Sun Q."/>
            <person name="Wang H."/>
            <person name="Waterman M."/>
            <person name="Westerman R."/>
            <person name="Wolfgruber T.K."/>
            <person name="Yang L."/>
            <person name="Yu Y."/>
            <person name="Zhang L."/>
            <person name="Zhou S."/>
            <person name="Zhu Q."/>
            <person name="Bennetzen J.L."/>
            <person name="Dawe R.K."/>
            <person name="Jiang J."/>
            <person name="Jiang N."/>
            <person name="Presting G.G."/>
            <person name="Wessler S.R."/>
            <person name="Aluru S."/>
            <person name="Martienssen R.A."/>
            <person name="Clifton S.W."/>
            <person name="McCombie W.R."/>
            <person name="Wing R.A."/>
            <person name="Wilson R.K."/>
        </authorList>
    </citation>
    <scope>NUCLEOTIDE SEQUENCE [LARGE SCALE GENOMIC DNA]</scope>
    <source>
        <strain evidence="12">cv. B73</strain>
    </source>
</reference>
<sequence length="372" mass="40548">MPAFAGGAAEPPLADSYYALLRRGNDDEGAYTTSTAPWDDVSLPVAECELPMIDVGCLTTADDGSSPEAEAERAACAAAIARAAEEWGFFQVRNHGVPQELLEEMRREQARLFRLPFETKATAGLLNDSYRWGTPTATSPRQLSWSEAFHVPLAGVSGSGTTCDFGDLTTLRDVTREVAGAMSKLAGTLARVLAEALLGRRPAGERFPEGCDETTCFLRLNRYPACPISPGALGLVPHTDSDFLTVLCQDQQVGGLQLMKGDSWVAVKPIPGTLVVNIGDLFQAWSNNRYKSVEHKVMTNARTERYSVAYFLCPSYDSPIGTCEEPSLYRTFTFGEYRRKVQEDVKRTGKKLPPYKNVAGSSGCVCACDRCR</sequence>
<dbReference type="EC" id="1.14.11.13" evidence="8"/>
<dbReference type="GO" id="GO:0046872">
    <property type="term" value="F:metal ion binding"/>
    <property type="evidence" value="ECO:0007669"/>
    <property type="project" value="UniProtKB-KW"/>
</dbReference>
<evidence type="ECO:0000256" key="1">
    <source>
        <dbReference type="ARBA" id="ARBA00001961"/>
    </source>
</evidence>
<evidence type="ECO:0000256" key="9">
    <source>
        <dbReference type="RuleBase" id="RU003682"/>
    </source>
</evidence>
<dbReference type="GO" id="GO:0045543">
    <property type="term" value="F:gibberellin 2-beta-dioxygenase activity"/>
    <property type="evidence" value="ECO:0000318"/>
    <property type="project" value="GO_Central"/>
</dbReference>